<name>A0A5B7GVK7_PORTR</name>
<comment type="caution">
    <text evidence="2">The sequence shown here is derived from an EMBL/GenBank/DDBJ whole genome shotgun (WGS) entry which is preliminary data.</text>
</comment>
<gene>
    <name evidence="2" type="ORF">E2C01_055748</name>
</gene>
<proteinExistence type="predicted"/>
<feature type="region of interest" description="Disordered" evidence="1">
    <location>
        <begin position="91"/>
        <end position="137"/>
    </location>
</feature>
<feature type="compositionally biased region" description="Low complexity" evidence="1">
    <location>
        <begin position="115"/>
        <end position="126"/>
    </location>
</feature>
<keyword evidence="3" id="KW-1185">Reference proteome</keyword>
<protein>
    <submittedName>
        <fullName evidence="2">Uncharacterized protein</fullName>
    </submittedName>
</protein>
<dbReference type="AlphaFoldDB" id="A0A5B7GVK7"/>
<reference evidence="2 3" key="1">
    <citation type="submission" date="2019-05" db="EMBL/GenBank/DDBJ databases">
        <title>Another draft genome of Portunus trituberculatus and its Hox gene families provides insights of decapod evolution.</title>
        <authorList>
            <person name="Jeong J.-H."/>
            <person name="Song I."/>
            <person name="Kim S."/>
            <person name="Choi T."/>
            <person name="Kim D."/>
            <person name="Ryu S."/>
            <person name="Kim W."/>
        </authorList>
    </citation>
    <scope>NUCLEOTIDE SEQUENCE [LARGE SCALE GENOMIC DNA]</scope>
    <source>
        <tissue evidence="2">Muscle</tissue>
    </source>
</reference>
<dbReference type="Proteomes" id="UP000324222">
    <property type="component" value="Unassembled WGS sequence"/>
</dbReference>
<evidence type="ECO:0000256" key="1">
    <source>
        <dbReference type="SAM" id="MobiDB-lite"/>
    </source>
</evidence>
<evidence type="ECO:0000313" key="3">
    <source>
        <dbReference type="Proteomes" id="UP000324222"/>
    </source>
</evidence>
<dbReference type="EMBL" id="VSRR010018768">
    <property type="protein sequence ID" value="MPC61673.1"/>
    <property type="molecule type" value="Genomic_DNA"/>
</dbReference>
<evidence type="ECO:0000313" key="2">
    <source>
        <dbReference type="EMBL" id="MPC61673.1"/>
    </source>
</evidence>
<organism evidence="2 3">
    <name type="scientific">Portunus trituberculatus</name>
    <name type="common">Swimming crab</name>
    <name type="synonym">Neptunus trituberculatus</name>
    <dbReference type="NCBI Taxonomy" id="210409"/>
    <lineage>
        <taxon>Eukaryota</taxon>
        <taxon>Metazoa</taxon>
        <taxon>Ecdysozoa</taxon>
        <taxon>Arthropoda</taxon>
        <taxon>Crustacea</taxon>
        <taxon>Multicrustacea</taxon>
        <taxon>Malacostraca</taxon>
        <taxon>Eumalacostraca</taxon>
        <taxon>Eucarida</taxon>
        <taxon>Decapoda</taxon>
        <taxon>Pleocyemata</taxon>
        <taxon>Brachyura</taxon>
        <taxon>Eubrachyura</taxon>
        <taxon>Portunoidea</taxon>
        <taxon>Portunidae</taxon>
        <taxon>Portuninae</taxon>
        <taxon>Portunus</taxon>
    </lineage>
</organism>
<sequence>MSILLFPSFSILFIIFPYHFHSSIPSFFWGDIQLYHFFFHTFLQLIHFYPYFPIIPLHYLFFFVFFHHFSHFSSIFFLPLSFSRRATSVTDSRLTPNSPFPLDTLPCPSAQTRAPVSSSPLTTSSSPPRPCQHQLTGKQRRLVTVTVWSEFSPPD</sequence>
<accession>A0A5B7GVK7</accession>